<name>A0AAW0QQ57_9PEZI</name>
<accession>A0AAW0QQ57</accession>
<gene>
    <name evidence="2" type="ORF">PG999_009599</name>
</gene>
<keyword evidence="3" id="KW-1185">Reference proteome</keyword>
<evidence type="ECO:0000313" key="2">
    <source>
        <dbReference type="EMBL" id="KAK8106240.1"/>
    </source>
</evidence>
<reference evidence="2 3" key="1">
    <citation type="submission" date="2023-01" db="EMBL/GenBank/DDBJ databases">
        <title>Analysis of 21 Apiospora genomes using comparative genomics revels a genus with tremendous synthesis potential of carbohydrate active enzymes and secondary metabolites.</title>
        <authorList>
            <person name="Sorensen T."/>
        </authorList>
    </citation>
    <scope>NUCLEOTIDE SEQUENCE [LARGE SCALE GENOMIC DNA]</scope>
    <source>
        <strain evidence="2 3">CBS 117206</strain>
    </source>
</reference>
<dbReference type="EMBL" id="JAQQWP010000008">
    <property type="protein sequence ID" value="KAK8106240.1"/>
    <property type="molecule type" value="Genomic_DNA"/>
</dbReference>
<comment type="caution">
    <text evidence="2">The sequence shown here is derived from an EMBL/GenBank/DDBJ whole genome shotgun (WGS) entry which is preliminary data.</text>
</comment>
<protein>
    <submittedName>
        <fullName evidence="2">Uncharacterized protein</fullName>
    </submittedName>
</protein>
<feature type="region of interest" description="Disordered" evidence="1">
    <location>
        <begin position="33"/>
        <end position="57"/>
    </location>
</feature>
<organism evidence="2 3">
    <name type="scientific">Apiospora kogelbergensis</name>
    <dbReference type="NCBI Taxonomy" id="1337665"/>
    <lineage>
        <taxon>Eukaryota</taxon>
        <taxon>Fungi</taxon>
        <taxon>Dikarya</taxon>
        <taxon>Ascomycota</taxon>
        <taxon>Pezizomycotina</taxon>
        <taxon>Sordariomycetes</taxon>
        <taxon>Xylariomycetidae</taxon>
        <taxon>Amphisphaeriales</taxon>
        <taxon>Apiosporaceae</taxon>
        <taxon>Apiospora</taxon>
    </lineage>
</organism>
<evidence type="ECO:0000313" key="3">
    <source>
        <dbReference type="Proteomes" id="UP001392437"/>
    </source>
</evidence>
<evidence type="ECO:0000256" key="1">
    <source>
        <dbReference type="SAM" id="MobiDB-lite"/>
    </source>
</evidence>
<dbReference type="Proteomes" id="UP001392437">
    <property type="component" value="Unassembled WGS sequence"/>
</dbReference>
<proteinExistence type="predicted"/>
<dbReference type="AlphaFoldDB" id="A0AAW0QQ57"/>
<sequence length="95" mass="10579">MGEWNDKRLTPNFRTETLFFSFQDAPRLSLRAGGSGRATMASHEPMHPTEYMPPDSGLAKCNTPKPLGKNSAAEAQRIVRRWLVYDATTWAPNGA</sequence>